<accession>A0A1V9ZIF9</accession>
<dbReference type="PROSITE" id="PS51184">
    <property type="entry name" value="JMJC"/>
    <property type="match status" value="1"/>
</dbReference>
<evidence type="ECO:0000313" key="7">
    <source>
        <dbReference type="Proteomes" id="UP000243579"/>
    </source>
</evidence>
<name>A0A1V9ZIF9_ACHHY</name>
<sequence length="470" mass="51701">MDCPVFRPTPDEFASFPRYVRTVVEPQCKSIGLCKVVPPAGWSARSGSYDDVVFEIHTPLSQHVAGKKGVFNVDLVERKSMSAAAFKALATAKDLADPLDVNEAERAFWKGLRPTMDPPVYGADLVGSLFDANEPNPWNVNDLDTILRSVNLPGVTQAMLYFGMWRAIFAMHTEDMDLYSINYLHTGRPKLWYGIPPQDGPRLERVAQSLFPEKDMQCRQFLRHKTSLIAPSKLREHSVPFYKVAVQEAGEFVITFPGSYHQGFNLGFNIAESVNFATLRWLCHCVPGQVRIDFDAFVHRLFPSLAPGSERLDADAWVLSCACGAYASSAALAPTDDLPSFECSRCRVWAHLACVHPMLAATPTDALPPTLLCHYCSAPPPPIEEPTSPGLAKSLCVKNATLSIRRAPDTVVEAKVVAVDGAFVRVRFKGAGTGRDEWFGIGDPTIVGGSRPKRPLPTSPSRKRSKARTS</sequence>
<dbReference type="InterPro" id="IPR003347">
    <property type="entry name" value="JmjC_dom"/>
</dbReference>
<dbReference type="GO" id="GO:0010468">
    <property type="term" value="P:regulation of gene expression"/>
    <property type="evidence" value="ECO:0007669"/>
    <property type="project" value="TreeGrafter"/>
</dbReference>
<dbReference type="STRING" id="1202772.A0A1V9ZIF9"/>
<dbReference type="AlphaFoldDB" id="A0A1V9ZIF9"/>
<dbReference type="Gene3D" id="3.30.40.10">
    <property type="entry name" value="Zinc/RING finger domain, C3HC4 (zinc finger)"/>
    <property type="match status" value="1"/>
</dbReference>
<feature type="region of interest" description="Disordered" evidence="3">
    <location>
        <begin position="442"/>
        <end position="470"/>
    </location>
</feature>
<organism evidence="6 7">
    <name type="scientific">Achlya hypogyna</name>
    <name type="common">Oomycete</name>
    <name type="synonym">Protoachlya hypogyna</name>
    <dbReference type="NCBI Taxonomy" id="1202772"/>
    <lineage>
        <taxon>Eukaryota</taxon>
        <taxon>Sar</taxon>
        <taxon>Stramenopiles</taxon>
        <taxon>Oomycota</taxon>
        <taxon>Saprolegniomycetes</taxon>
        <taxon>Saprolegniales</taxon>
        <taxon>Achlyaceae</taxon>
        <taxon>Achlya</taxon>
    </lineage>
</organism>
<comment type="caution">
    <text evidence="6">The sequence shown here is derived from an EMBL/GenBank/DDBJ whole genome shotgun (WGS) entry which is preliminary data.</text>
</comment>
<dbReference type="PANTHER" id="PTHR10694:SF7">
    <property type="entry name" value="[HISTONE H3]-TRIMETHYL-L-LYSINE(9) DEMETHYLASE"/>
    <property type="match status" value="1"/>
</dbReference>
<dbReference type="PANTHER" id="PTHR10694">
    <property type="entry name" value="LYSINE-SPECIFIC DEMETHYLASE"/>
    <property type="match status" value="1"/>
</dbReference>
<dbReference type="Pfam" id="PF02375">
    <property type="entry name" value="JmjN"/>
    <property type="match status" value="1"/>
</dbReference>
<dbReference type="Pfam" id="PF02373">
    <property type="entry name" value="JmjC"/>
    <property type="match status" value="1"/>
</dbReference>
<dbReference type="Proteomes" id="UP000243579">
    <property type="component" value="Unassembled WGS sequence"/>
</dbReference>
<dbReference type="InterPro" id="IPR003349">
    <property type="entry name" value="JmjN"/>
</dbReference>
<dbReference type="SUPFAM" id="SSF51197">
    <property type="entry name" value="Clavaminate synthase-like"/>
    <property type="match status" value="1"/>
</dbReference>
<dbReference type="Gene3D" id="2.60.120.650">
    <property type="entry name" value="Cupin"/>
    <property type="match status" value="1"/>
</dbReference>
<evidence type="ECO:0000259" key="5">
    <source>
        <dbReference type="PROSITE" id="PS51184"/>
    </source>
</evidence>
<protein>
    <submittedName>
        <fullName evidence="6">Uncharacterized protein</fullName>
    </submittedName>
</protein>
<reference evidence="6 7" key="1">
    <citation type="journal article" date="2014" name="Genome Biol. Evol.">
        <title>The secreted proteins of Achlya hypogyna and Thraustotheca clavata identify the ancestral oomycete secretome and reveal gene acquisitions by horizontal gene transfer.</title>
        <authorList>
            <person name="Misner I."/>
            <person name="Blouin N."/>
            <person name="Leonard G."/>
            <person name="Richards T.A."/>
            <person name="Lane C.E."/>
        </authorList>
    </citation>
    <scope>NUCLEOTIDE SEQUENCE [LARGE SCALE GENOMIC DNA]</scope>
    <source>
        <strain evidence="6 7">ATCC 48635</strain>
    </source>
</reference>
<dbReference type="InterPro" id="IPR013083">
    <property type="entry name" value="Znf_RING/FYVE/PHD"/>
</dbReference>
<dbReference type="GO" id="GO:0005634">
    <property type="term" value="C:nucleus"/>
    <property type="evidence" value="ECO:0007669"/>
    <property type="project" value="UniProtKB-SubCell"/>
</dbReference>
<evidence type="ECO:0000256" key="1">
    <source>
        <dbReference type="ARBA" id="ARBA00004123"/>
    </source>
</evidence>
<evidence type="ECO:0000259" key="4">
    <source>
        <dbReference type="PROSITE" id="PS51183"/>
    </source>
</evidence>
<dbReference type="GO" id="GO:0000785">
    <property type="term" value="C:chromatin"/>
    <property type="evidence" value="ECO:0007669"/>
    <property type="project" value="TreeGrafter"/>
</dbReference>
<gene>
    <name evidence="6" type="ORF">ACHHYP_10030</name>
</gene>
<evidence type="ECO:0000256" key="3">
    <source>
        <dbReference type="SAM" id="MobiDB-lite"/>
    </source>
</evidence>
<dbReference type="GO" id="GO:0051864">
    <property type="term" value="F:histone H3K36 demethylase activity"/>
    <property type="evidence" value="ECO:0007669"/>
    <property type="project" value="TreeGrafter"/>
</dbReference>
<dbReference type="SUPFAM" id="SSF57903">
    <property type="entry name" value="FYVE/PHD zinc finger"/>
    <property type="match status" value="1"/>
</dbReference>
<dbReference type="EMBL" id="JNBR01000096">
    <property type="protein sequence ID" value="OQR97785.1"/>
    <property type="molecule type" value="Genomic_DNA"/>
</dbReference>
<proteinExistence type="predicted"/>
<feature type="domain" description="JmjN" evidence="4">
    <location>
        <begin position="3"/>
        <end position="45"/>
    </location>
</feature>
<feature type="domain" description="JmjC" evidence="5">
    <location>
        <begin position="123"/>
        <end position="293"/>
    </location>
</feature>
<feature type="compositionally biased region" description="Basic residues" evidence="3">
    <location>
        <begin position="461"/>
        <end position="470"/>
    </location>
</feature>
<dbReference type="PROSITE" id="PS51183">
    <property type="entry name" value="JMJN"/>
    <property type="match status" value="1"/>
</dbReference>
<keyword evidence="2" id="KW-0539">Nucleus</keyword>
<keyword evidence="7" id="KW-1185">Reference proteome</keyword>
<dbReference type="SMART" id="SM00545">
    <property type="entry name" value="JmjN"/>
    <property type="match status" value="1"/>
</dbReference>
<dbReference type="OrthoDB" id="9547406at2759"/>
<comment type="subcellular location">
    <subcellularLocation>
        <location evidence="1">Nucleus</location>
    </subcellularLocation>
</comment>
<dbReference type="SMART" id="SM00558">
    <property type="entry name" value="JmjC"/>
    <property type="match status" value="1"/>
</dbReference>
<dbReference type="InterPro" id="IPR011011">
    <property type="entry name" value="Znf_FYVE_PHD"/>
</dbReference>
<evidence type="ECO:0000313" key="6">
    <source>
        <dbReference type="EMBL" id="OQR97785.1"/>
    </source>
</evidence>
<evidence type="ECO:0000256" key="2">
    <source>
        <dbReference type="ARBA" id="ARBA00023242"/>
    </source>
</evidence>
<dbReference type="GO" id="GO:0032454">
    <property type="term" value="F:histone H3K9 demethylase activity"/>
    <property type="evidence" value="ECO:0007669"/>
    <property type="project" value="TreeGrafter"/>
</dbReference>